<feature type="transmembrane region" description="Helical" evidence="7">
    <location>
        <begin position="318"/>
        <end position="338"/>
    </location>
</feature>
<protein>
    <recommendedName>
        <fullName evidence="8">MSP domain-containing protein</fullName>
    </recommendedName>
</protein>
<dbReference type="Proteomes" id="UP000270924">
    <property type="component" value="Unassembled WGS sequence"/>
</dbReference>
<accession>A0A3P7G9B8</accession>
<dbReference type="GO" id="GO:0005856">
    <property type="term" value="C:cytoskeleton"/>
    <property type="evidence" value="ECO:0007669"/>
    <property type="project" value="UniProtKB-SubCell"/>
</dbReference>
<keyword evidence="10" id="KW-1185">Reference proteome</keyword>
<dbReference type="Pfam" id="PF00635">
    <property type="entry name" value="Motile_Sperm"/>
    <property type="match status" value="1"/>
</dbReference>
<dbReference type="PANTHER" id="PTHR22920">
    <property type="entry name" value="MAJOR SPERM PROTEIN"/>
    <property type="match status" value="1"/>
</dbReference>
<dbReference type="InterPro" id="IPR008962">
    <property type="entry name" value="PapD-like_sf"/>
</dbReference>
<comment type="subcellular location">
    <subcellularLocation>
        <location evidence="6">Cell projection</location>
        <location evidence="6">Pseudopodium</location>
    </subcellularLocation>
    <subcellularLocation>
        <location evidence="1">Cytoplasm</location>
        <location evidence="1">Cytoskeleton</location>
    </subcellularLocation>
</comment>
<comment type="function">
    <text evidence="5">Central component in molecular interactions underlying sperm crawling. Forms an extensive filament system that extends from sperm villipoda, along the leading edge of the pseudopod.</text>
</comment>
<keyword evidence="3" id="KW-0206">Cytoskeleton</keyword>
<dbReference type="SUPFAM" id="SSF49354">
    <property type="entry name" value="PapD-like"/>
    <property type="match status" value="1"/>
</dbReference>
<evidence type="ECO:0000256" key="2">
    <source>
        <dbReference type="ARBA" id="ARBA00022490"/>
    </source>
</evidence>
<dbReference type="PANTHER" id="PTHR22920:SF7">
    <property type="entry name" value="MSP DOMAIN-CONTAINING PROTEIN-RELATED"/>
    <property type="match status" value="1"/>
</dbReference>
<dbReference type="InterPro" id="IPR013783">
    <property type="entry name" value="Ig-like_fold"/>
</dbReference>
<dbReference type="PROSITE" id="PS50202">
    <property type="entry name" value="MSP"/>
    <property type="match status" value="1"/>
</dbReference>
<feature type="transmembrane region" description="Helical" evidence="7">
    <location>
        <begin position="93"/>
        <end position="111"/>
    </location>
</feature>
<dbReference type="FunCoup" id="A0A3P7G9B8">
    <property type="interactions" value="121"/>
</dbReference>
<proteinExistence type="predicted"/>
<dbReference type="InterPro" id="IPR051155">
    <property type="entry name" value="Nematode_MSP"/>
</dbReference>
<feature type="domain" description="MSP" evidence="8">
    <location>
        <begin position="518"/>
        <end position="591"/>
    </location>
</feature>
<organism evidence="9 10">
    <name type="scientific">Wuchereria bancrofti</name>
    <dbReference type="NCBI Taxonomy" id="6293"/>
    <lineage>
        <taxon>Eukaryota</taxon>
        <taxon>Metazoa</taxon>
        <taxon>Ecdysozoa</taxon>
        <taxon>Nematoda</taxon>
        <taxon>Chromadorea</taxon>
        <taxon>Rhabditida</taxon>
        <taxon>Spirurina</taxon>
        <taxon>Spiruromorpha</taxon>
        <taxon>Filarioidea</taxon>
        <taxon>Onchocercidae</taxon>
        <taxon>Wuchereria</taxon>
    </lineage>
</organism>
<evidence type="ECO:0000259" key="8">
    <source>
        <dbReference type="PROSITE" id="PS50202"/>
    </source>
</evidence>
<feature type="transmembrane region" description="Helical" evidence="7">
    <location>
        <begin position="40"/>
        <end position="57"/>
    </location>
</feature>
<sequence length="591" mass="66100">MSARGLRYLHEKSGADECYLAIFITSGISIYLVIGDYARFVANAILTAVPILLTYVYPEEKPPFDNLLCYWSIYVIATLFLDPKLEDKGSYYWMKMLLLILLITFPGTISADTPQNITTNEVPLTPLTISTPASIDQSQNISSKETEEPQFVPEHELMTVSVVESDILPAGKSKVPDASTKLTEISAKEHQILHDNKSQAVSTFDIETMVQKPPAKPQLSSWKKSDAVTEVKTQINHTKKIINTTEKQSLLTSSASISLERNEDSKKEISQNTAEENKSASVIRWVATGKTVVIIQNMQTGEKHMTGRGLRFLREQTGLDEFSLAIFICVITSVYLMVGEDAQMLANAILTVTPILLTYVFPAEKPPTPQLLIYWSAFGLLTLLDSNFESESGYYFIKVVLLALLFLHPFDGADRILWHIRLAHSDEVKDESGIIPFTKEELSEMLQESKDRRSLPLGTPQTMKLNGVSSHVLRSDYSSSYDSVPEGKNPMLFNTEFRIQDQEGTSAEGLSINYSPHDLAFEPSKYLIFNAPYDFDNLTYLIRIRNTSTKYIAYAIKSNAIPRVFATPPCGILPPKQKCDIAVTVKVMTSI</sequence>
<keyword evidence="7" id="KW-1133">Transmembrane helix</keyword>
<dbReference type="OMA" id="QWHISAR"/>
<evidence type="ECO:0000256" key="7">
    <source>
        <dbReference type="SAM" id="Phobius"/>
    </source>
</evidence>
<evidence type="ECO:0000256" key="5">
    <source>
        <dbReference type="ARBA" id="ARBA00037744"/>
    </source>
</evidence>
<reference evidence="9 10" key="1">
    <citation type="submission" date="2018-11" db="EMBL/GenBank/DDBJ databases">
        <authorList>
            <consortium name="Pathogen Informatics"/>
        </authorList>
    </citation>
    <scope>NUCLEOTIDE SEQUENCE [LARGE SCALE GENOMIC DNA]</scope>
</reference>
<dbReference type="InParanoid" id="A0A3P7G9B8"/>
<dbReference type="GO" id="GO:0031143">
    <property type="term" value="C:pseudopodium"/>
    <property type="evidence" value="ECO:0007669"/>
    <property type="project" value="UniProtKB-SubCell"/>
</dbReference>
<evidence type="ECO:0000256" key="4">
    <source>
        <dbReference type="ARBA" id="ARBA00023273"/>
    </source>
</evidence>
<evidence type="ECO:0000256" key="1">
    <source>
        <dbReference type="ARBA" id="ARBA00004245"/>
    </source>
</evidence>
<dbReference type="AlphaFoldDB" id="A0A3P7G9B8"/>
<dbReference type="OrthoDB" id="5784816at2759"/>
<dbReference type="InterPro" id="IPR000535">
    <property type="entry name" value="MSP_dom"/>
</dbReference>
<keyword evidence="7" id="KW-0812">Transmembrane</keyword>
<evidence type="ECO:0000313" key="10">
    <source>
        <dbReference type="Proteomes" id="UP000270924"/>
    </source>
</evidence>
<evidence type="ECO:0000313" key="9">
    <source>
        <dbReference type="EMBL" id="VDM19398.1"/>
    </source>
</evidence>
<dbReference type="Gene3D" id="2.60.40.10">
    <property type="entry name" value="Immunoglobulins"/>
    <property type="match status" value="1"/>
</dbReference>
<keyword evidence="2" id="KW-0963">Cytoplasm</keyword>
<evidence type="ECO:0000256" key="3">
    <source>
        <dbReference type="ARBA" id="ARBA00023212"/>
    </source>
</evidence>
<gene>
    <name evidence="9" type="ORF">WBA_LOCUS10530</name>
</gene>
<keyword evidence="7" id="KW-0472">Membrane</keyword>
<evidence type="ECO:0000256" key="6">
    <source>
        <dbReference type="ARBA" id="ARBA00037818"/>
    </source>
</evidence>
<feature type="transmembrane region" description="Helical" evidence="7">
    <location>
        <begin position="18"/>
        <end position="34"/>
    </location>
</feature>
<dbReference type="EMBL" id="UYWW01012182">
    <property type="protein sequence ID" value="VDM19398.1"/>
    <property type="molecule type" value="Genomic_DNA"/>
</dbReference>
<name>A0A3P7G9B8_WUCBA</name>
<keyword evidence="4" id="KW-0966">Cell projection</keyword>